<keyword evidence="11" id="KW-1185">Reference proteome</keyword>
<feature type="signal peptide" evidence="9">
    <location>
        <begin position="1"/>
        <end position="24"/>
    </location>
</feature>
<evidence type="ECO:0000256" key="6">
    <source>
        <dbReference type="ARBA" id="ARBA00023157"/>
    </source>
</evidence>
<evidence type="ECO:0000256" key="2">
    <source>
        <dbReference type="ARBA" id="ARBA00005375"/>
    </source>
</evidence>
<evidence type="ECO:0000256" key="7">
    <source>
        <dbReference type="ARBA" id="ARBA00023180"/>
    </source>
</evidence>
<dbReference type="GO" id="GO:0003993">
    <property type="term" value="F:acid phosphatase activity"/>
    <property type="evidence" value="ECO:0007669"/>
    <property type="project" value="UniProtKB-EC"/>
</dbReference>
<evidence type="ECO:0000256" key="8">
    <source>
        <dbReference type="SAM" id="Phobius"/>
    </source>
</evidence>
<evidence type="ECO:0000313" key="10">
    <source>
        <dbReference type="EMBL" id="THD26168.1"/>
    </source>
</evidence>
<comment type="similarity">
    <text evidence="2">Belongs to the histidine acid phosphatase family.</text>
</comment>
<keyword evidence="4 9" id="KW-0732">Signal</keyword>
<dbReference type="EMBL" id="JXXN02000840">
    <property type="protein sequence ID" value="THD26168.1"/>
    <property type="molecule type" value="Genomic_DNA"/>
</dbReference>
<comment type="catalytic activity">
    <reaction evidence="1">
        <text>a phosphate monoester + H2O = an alcohol + phosphate</text>
        <dbReference type="Rhea" id="RHEA:15017"/>
        <dbReference type="ChEBI" id="CHEBI:15377"/>
        <dbReference type="ChEBI" id="CHEBI:30879"/>
        <dbReference type="ChEBI" id="CHEBI:43474"/>
        <dbReference type="ChEBI" id="CHEBI:67140"/>
        <dbReference type="EC" id="3.1.3.2"/>
    </reaction>
</comment>
<evidence type="ECO:0000256" key="1">
    <source>
        <dbReference type="ARBA" id="ARBA00000032"/>
    </source>
</evidence>
<dbReference type="AlphaFoldDB" id="A0A4E0RV77"/>
<dbReference type="Gene3D" id="3.40.50.1240">
    <property type="entry name" value="Phosphoglycerate mutase-like"/>
    <property type="match status" value="1"/>
</dbReference>
<accession>A0A4E0RV77</accession>
<evidence type="ECO:0000313" key="11">
    <source>
        <dbReference type="Proteomes" id="UP000230066"/>
    </source>
</evidence>
<dbReference type="CDD" id="cd07061">
    <property type="entry name" value="HP_HAP_like"/>
    <property type="match status" value="1"/>
</dbReference>
<dbReference type="Pfam" id="PF00328">
    <property type="entry name" value="His_Phos_2"/>
    <property type="match status" value="1"/>
</dbReference>
<dbReference type="SUPFAM" id="SSF53254">
    <property type="entry name" value="Phosphoglycerate mutase-like"/>
    <property type="match status" value="1"/>
</dbReference>
<dbReference type="PANTHER" id="PTHR11567">
    <property type="entry name" value="ACID PHOSPHATASE-RELATED"/>
    <property type="match status" value="1"/>
</dbReference>
<dbReference type="PROSITE" id="PS00616">
    <property type="entry name" value="HIS_ACID_PHOSPHAT_1"/>
    <property type="match status" value="1"/>
</dbReference>
<organism evidence="10 11">
    <name type="scientific">Fasciola hepatica</name>
    <name type="common">Liver fluke</name>
    <dbReference type="NCBI Taxonomy" id="6192"/>
    <lineage>
        <taxon>Eukaryota</taxon>
        <taxon>Metazoa</taxon>
        <taxon>Spiralia</taxon>
        <taxon>Lophotrochozoa</taxon>
        <taxon>Platyhelminthes</taxon>
        <taxon>Trematoda</taxon>
        <taxon>Digenea</taxon>
        <taxon>Plagiorchiida</taxon>
        <taxon>Echinostomata</taxon>
        <taxon>Echinostomatoidea</taxon>
        <taxon>Fasciolidae</taxon>
        <taxon>Fasciola</taxon>
    </lineage>
</organism>
<gene>
    <name evidence="10" type="ORF">D915_002807</name>
</gene>
<dbReference type="EC" id="3.1.3.2" evidence="3"/>
<reference evidence="10" key="1">
    <citation type="submission" date="2019-03" db="EMBL/GenBank/DDBJ databases">
        <title>Improved annotation for the trematode Fasciola hepatica.</title>
        <authorList>
            <person name="Choi Y.-J."/>
            <person name="Martin J."/>
            <person name="Mitreva M."/>
        </authorList>
    </citation>
    <scope>NUCLEOTIDE SEQUENCE [LARGE SCALE GENOMIC DNA]</scope>
</reference>
<keyword evidence="8" id="KW-0472">Membrane</keyword>
<sequence length="487" mass="55776">MIINLFFEFVCLSCLTIIVVQCRATHPVPPRLIMLFTLSRHGDRTPINVIHGDPYTKHWTSGYAQLTVTGAAQLVELGQFVRNRYGAFIPPTYHKDKCFFRSSGTHRTLMSASSFIRGLYHSEQEKSDYVPPPVFSTSENEDHLLKMSQNCPAYRDTVHTLMSTDQVSKKVASFANTLKVLQVEFPQMYKLPPDSMNLLRPSWEICDHVSIWIRHKLPNRPTWLTERVVSDCHDLITYKMSTFYSTLNLRRFRGGPLAAHLVRLLRIRANAELDPDVTLPNPLPEPLGLDLMEPVNQKMLLVSYFAHDSTLSALMSHFGIFNKQIPPLASCLLVELHRVSQPADQPFEEFFVRFAYRNFTGLDLPVSERQKKKPILLWPPACGPKDLAVEQDYLCSLTVLESTIRGTYLLKSQPEQCYSHTDSDKVMELLITPDCTMHLFVLIIILVQVFLIFCLFHRLRRSGCKLRTVHVRTAIGPVHSHRISHAH</sequence>
<dbReference type="InterPro" id="IPR033379">
    <property type="entry name" value="Acid_Pase_AS"/>
</dbReference>
<name>A0A4E0RV77_FASHE</name>
<keyword evidence="8" id="KW-1133">Transmembrane helix</keyword>
<dbReference type="SMR" id="A0A4E0RV77"/>
<proteinExistence type="inferred from homology"/>
<feature type="transmembrane region" description="Helical" evidence="8">
    <location>
        <begin position="437"/>
        <end position="456"/>
    </location>
</feature>
<dbReference type="InterPro" id="IPR000560">
    <property type="entry name" value="His_Pase_clade-2"/>
</dbReference>
<evidence type="ECO:0000256" key="3">
    <source>
        <dbReference type="ARBA" id="ARBA00012646"/>
    </source>
</evidence>
<dbReference type="InterPro" id="IPR050645">
    <property type="entry name" value="Histidine_acid_phosphatase"/>
</dbReference>
<keyword evidence="7" id="KW-0325">Glycoprotein</keyword>
<comment type="caution">
    <text evidence="10">The sequence shown here is derived from an EMBL/GenBank/DDBJ whole genome shotgun (WGS) entry which is preliminary data.</text>
</comment>
<keyword evidence="6" id="KW-1015">Disulfide bond</keyword>
<evidence type="ECO:0000256" key="4">
    <source>
        <dbReference type="ARBA" id="ARBA00022729"/>
    </source>
</evidence>
<dbReference type="InterPro" id="IPR029033">
    <property type="entry name" value="His_PPase_superfam"/>
</dbReference>
<keyword evidence="5" id="KW-0378">Hydrolase</keyword>
<evidence type="ECO:0000256" key="9">
    <source>
        <dbReference type="SAM" id="SignalP"/>
    </source>
</evidence>
<dbReference type="Proteomes" id="UP000230066">
    <property type="component" value="Unassembled WGS sequence"/>
</dbReference>
<protein>
    <recommendedName>
        <fullName evidence="3">acid phosphatase</fullName>
        <ecNumber evidence="3">3.1.3.2</ecNumber>
    </recommendedName>
</protein>
<keyword evidence="8" id="KW-0812">Transmembrane</keyword>
<evidence type="ECO:0000256" key="5">
    <source>
        <dbReference type="ARBA" id="ARBA00022801"/>
    </source>
</evidence>
<dbReference type="PANTHER" id="PTHR11567:SF211">
    <property type="entry name" value="PROSTATIC ACID PHOSPHATASE"/>
    <property type="match status" value="1"/>
</dbReference>
<feature type="chain" id="PRO_5020025575" description="acid phosphatase" evidence="9">
    <location>
        <begin position="25"/>
        <end position="487"/>
    </location>
</feature>